<feature type="region of interest" description="Disordered" evidence="1">
    <location>
        <begin position="586"/>
        <end position="615"/>
    </location>
</feature>
<feature type="compositionally biased region" description="Low complexity" evidence="1">
    <location>
        <begin position="587"/>
        <end position="601"/>
    </location>
</feature>
<dbReference type="InterPro" id="IPR009060">
    <property type="entry name" value="UBA-like_sf"/>
</dbReference>
<dbReference type="InterPro" id="IPR015940">
    <property type="entry name" value="UBA"/>
</dbReference>
<dbReference type="SUPFAM" id="SSF46934">
    <property type="entry name" value="UBA-like"/>
    <property type="match status" value="1"/>
</dbReference>
<name>A0A1Y6LGW9_ZYMTR</name>
<proteinExistence type="predicted"/>
<evidence type="ECO:0000259" key="2">
    <source>
        <dbReference type="PROSITE" id="PS50030"/>
    </source>
</evidence>
<dbReference type="Gene3D" id="1.10.8.10">
    <property type="entry name" value="DNA helicase RuvA subunit, C-terminal domain"/>
    <property type="match status" value="1"/>
</dbReference>
<organism evidence="3 4">
    <name type="scientific">Zymoseptoria tritici ST99CH_1A5</name>
    <dbReference type="NCBI Taxonomy" id="1276529"/>
    <lineage>
        <taxon>Eukaryota</taxon>
        <taxon>Fungi</taxon>
        <taxon>Dikarya</taxon>
        <taxon>Ascomycota</taxon>
        <taxon>Pezizomycotina</taxon>
        <taxon>Dothideomycetes</taxon>
        <taxon>Dothideomycetidae</taxon>
        <taxon>Mycosphaerellales</taxon>
        <taxon>Mycosphaerellaceae</taxon>
        <taxon>Zymoseptoria</taxon>
    </lineage>
</organism>
<evidence type="ECO:0000313" key="4">
    <source>
        <dbReference type="Proteomes" id="UP000215453"/>
    </source>
</evidence>
<dbReference type="PROSITE" id="PS50030">
    <property type="entry name" value="UBA"/>
    <property type="match status" value="1"/>
</dbReference>
<feature type="domain" description="UBA" evidence="2">
    <location>
        <begin position="660"/>
        <end position="707"/>
    </location>
</feature>
<dbReference type="AlphaFoldDB" id="A0A1Y6LGW9"/>
<dbReference type="Proteomes" id="UP000215453">
    <property type="component" value="Chromosome 4"/>
</dbReference>
<evidence type="ECO:0000313" key="3">
    <source>
        <dbReference type="EMBL" id="SMY23772.1"/>
    </source>
</evidence>
<protein>
    <recommendedName>
        <fullName evidence="2">UBA domain-containing protein</fullName>
    </recommendedName>
</protein>
<dbReference type="EMBL" id="LT882679">
    <property type="protein sequence ID" value="SMY23772.1"/>
    <property type="molecule type" value="Genomic_DNA"/>
</dbReference>
<sequence>MLDLCSNDASAQECDDRWSAHRGQQFDGQDSIQHQDDPQRMQPMRSSFLLDPSPTSPTWSQAEDALNHELDYSPVDRLSRILEQGIGPNDWPQISSGTLHRTSSVRKVMQPPSVAPPVPKRSRKREWCASAVFSGNAPSRRRSEAELRESTNVQFAGGLRKAASISITKMYAASRSNSMRPSLPKKSSKRPLSKVMVDEIDSIESAGQSIPGYHYAIYQEAETTEDVLLHILSSLESPKDLMNTALMNKGMYRIYKENEMYLLHRVTYNGSPALWEFGEWRPPTRMTRSNSSSAVDTPLGYMRCYRRDQAVVERLKQLILAQCQTFIRRETALALADVNHSQAQRFNDAFWRVWTFCKIFGCGKGREEDIAGQIDWLRGGVIANEDYVSATVDTNFDVYSASVLLNPPECFARGNEGGLSAAQLFDMTEIWTCMTVLLQKYHGQLELARQHGVFDDCNVRPGDFTREDHFLEEWTLHLLTLGSDVVLEMAELASINEALGFATAEQNGWTQWSPQASRRNFLKEPVSRCYEDQVAKMQQVLSDPREQAKKDLHRRRVSSLAAEIRLRRQSSDYRRLPLIDMEHERPMSMSSRQNSVRSVRSGWTDISPISPTPRDTGSGLLSAVSPIAQQWSAPRNMAPIIEERVHADSRLAGRNYGRGFADDTGLRAVRQLVSMGFPEQKAKEALRTTDMGDGLRVDRAVELLLREQ</sequence>
<gene>
    <name evidence="3" type="ORF">ZT1A5_G5212</name>
</gene>
<feature type="region of interest" description="Disordered" evidence="1">
    <location>
        <begin position="16"/>
        <end position="61"/>
    </location>
</feature>
<reference evidence="3 4" key="1">
    <citation type="submission" date="2016-10" db="EMBL/GenBank/DDBJ databases">
        <authorList>
            <person name="Varghese N."/>
        </authorList>
    </citation>
    <scope>NUCLEOTIDE SEQUENCE [LARGE SCALE GENOMIC DNA]</scope>
</reference>
<accession>A0A1Y6LGW9</accession>
<evidence type="ECO:0000256" key="1">
    <source>
        <dbReference type="SAM" id="MobiDB-lite"/>
    </source>
</evidence>
<dbReference type="Pfam" id="PF00627">
    <property type="entry name" value="UBA"/>
    <property type="match status" value="1"/>
</dbReference>